<gene>
    <name evidence="3" type="ORF">FA09DRAFT_331730</name>
</gene>
<evidence type="ECO:0000313" key="3">
    <source>
        <dbReference type="EMBL" id="PWN95760.1"/>
    </source>
</evidence>
<feature type="region of interest" description="Disordered" evidence="1">
    <location>
        <begin position="51"/>
        <end position="139"/>
    </location>
</feature>
<evidence type="ECO:0000313" key="4">
    <source>
        <dbReference type="Proteomes" id="UP000245946"/>
    </source>
</evidence>
<dbReference type="GeneID" id="37270701"/>
<keyword evidence="2" id="KW-0732">Signal</keyword>
<dbReference type="RefSeq" id="XP_025596039.1">
    <property type="nucleotide sequence ID" value="XM_025743157.1"/>
</dbReference>
<evidence type="ECO:0000256" key="1">
    <source>
        <dbReference type="SAM" id="MobiDB-lite"/>
    </source>
</evidence>
<reference evidence="3 4" key="1">
    <citation type="journal article" date="2018" name="Mol. Biol. Evol.">
        <title>Broad Genomic Sampling Reveals a Smut Pathogenic Ancestry of the Fungal Clade Ustilaginomycotina.</title>
        <authorList>
            <person name="Kijpornyongpan T."/>
            <person name="Mondo S.J."/>
            <person name="Barry K."/>
            <person name="Sandor L."/>
            <person name="Lee J."/>
            <person name="Lipzen A."/>
            <person name="Pangilinan J."/>
            <person name="LaButti K."/>
            <person name="Hainaut M."/>
            <person name="Henrissat B."/>
            <person name="Grigoriev I.V."/>
            <person name="Spatafora J.W."/>
            <person name="Aime M.C."/>
        </authorList>
    </citation>
    <scope>NUCLEOTIDE SEQUENCE [LARGE SCALE GENOMIC DNA]</scope>
    <source>
        <strain evidence="3 4">MCA 4186</strain>
    </source>
</reference>
<feature type="compositionally biased region" description="Basic residues" evidence="1">
    <location>
        <begin position="109"/>
        <end position="119"/>
    </location>
</feature>
<protein>
    <submittedName>
        <fullName evidence="3">Uncharacterized protein</fullName>
    </submittedName>
</protein>
<dbReference type="AlphaFoldDB" id="A0A316Z1U3"/>
<keyword evidence="4" id="KW-1185">Reference proteome</keyword>
<accession>A0A316Z1U3</accession>
<feature type="signal peptide" evidence="2">
    <location>
        <begin position="1"/>
        <end position="18"/>
    </location>
</feature>
<proteinExistence type="predicted"/>
<feature type="chain" id="PRO_5016249510" evidence="2">
    <location>
        <begin position="19"/>
        <end position="178"/>
    </location>
</feature>
<feature type="compositionally biased region" description="Low complexity" evidence="1">
    <location>
        <begin position="57"/>
        <end position="67"/>
    </location>
</feature>
<evidence type="ECO:0000256" key="2">
    <source>
        <dbReference type="SAM" id="SignalP"/>
    </source>
</evidence>
<organism evidence="3 4">
    <name type="scientific">Tilletiopsis washingtonensis</name>
    <dbReference type="NCBI Taxonomy" id="58919"/>
    <lineage>
        <taxon>Eukaryota</taxon>
        <taxon>Fungi</taxon>
        <taxon>Dikarya</taxon>
        <taxon>Basidiomycota</taxon>
        <taxon>Ustilaginomycotina</taxon>
        <taxon>Exobasidiomycetes</taxon>
        <taxon>Entylomatales</taxon>
        <taxon>Entylomatales incertae sedis</taxon>
        <taxon>Tilletiopsis</taxon>
    </lineage>
</organism>
<sequence>MLLLRCCALLHRTQQAHASPRRACMTATTPIAAVSPGAATRLASVEVPIRQPDRADQQQAAPARGGDFTSRAISRQGARAVRSESAGGRAPKLPAVRDSIRARRSGLALRRRRRRRRRGTTPDPRGGQRKPKRRTQGAAARALHAAGTGAGVWTPVRGVCGCEWYAGAALRERCERRA</sequence>
<name>A0A316Z1U3_9BASI</name>
<dbReference type="Proteomes" id="UP000245946">
    <property type="component" value="Unassembled WGS sequence"/>
</dbReference>
<dbReference type="EMBL" id="KZ819302">
    <property type="protein sequence ID" value="PWN95760.1"/>
    <property type="molecule type" value="Genomic_DNA"/>
</dbReference>